<name>A0ABW7Z108_9ACTN</name>
<evidence type="ECO:0000313" key="4">
    <source>
        <dbReference type="EMBL" id="MFI6501856.1"/>
    </source>
</evidence>
<accession>A0ABW7Z108</accession>
<keyword evidence="3" id="KW-0812">Transmembrane</keyword>
<protein>
    <recommendedName>
        <fullName evidence="6">Mce-associated membrane protein</fullName>
    </recommendedName>
</protein>
<organism evidence="4 5">
    <name type="scientific">Nonomuraea typhae</name>
    <dbReference type="NCBI Taxonomy" id="2603600"/>
    <lineage>
        <taxon>Bacteria</taxon>
        <taxon>Bacillati</taxon>
        <taxon>Actinomycetota</taxon>
        <taxon>Actinomycetes</taxon>
        <taxon>Streptosporangiales</taxon>
        <taxon>Streptosporangiaceae</taxon>
        <taxon>Nonomuraea</taxon>
    </lineage>
</organism>
<dbReference type="RefSeq" id="WP_397086729.1">
    <property type="nucleotide sequence ID" value="NZ_JBITGY010000009.1"/>
</dbReference>
<dbReference type="PANTHER" id="PTHR37042">
    <property type="entry name" value="OUTER MEMBRANE PROTEIN RV1973"/>
    <property type="match status" value="1"/>
</dbReference>
<keyword evidence="5" id="KW-1185">Reference proteome</keyword>
<reference evidence="4 5" key="1">
    <citation type="submission" date="2024-10" db="EMBL/GenBank/DDBJ databases">
        <title>The Natural Products Discovery Center: Release of the First 8490 Sequenced Strains for Exploring Actinobacteria Biosynthetic Diversity.</title>
        <authorList>
            <person name="Kalkreuter E."/>
            <person name="Kautsar S.A."/>
            <person name="Yang D."/>
            <person name="Bader C.D."/>
            <person name="Teijaro C.N."/>
            <person name="Fluegel L."/>
            <person name="Davis C.M."/>
            <person name="Simpson J.R."/>
            <person name="Lauterbach L."/>
            <person name="Steele A.D."/>
            <person name="Gui C."/>
            <person name="Meng S."/>
            <person name="Li G."/>
            <person name="Viehrig K."/>
            <person name="Ye F."/>
            <person name="Su P."/>
            <person name="Kiefer A.F."/>
            <person name="Nichols A."/>
            <person name="Cepeda A.J."/>
            <person name="Yan W."/>
            <person name="Fan B."/>
            <person name="Jiang Y."/>
            <person name="Adhikari A."/>
            <person name="Zheng C.-J."/>
            <person name="Schuster L."/>
            <person name="Cowan T.M."/>
            <person name="Smanski M.J."/>
            <person name="Chevrette M.G."/>
            <person name="De Carvalho L.P.S."/>
            <person name="Shen B."/>
        </authorList>
    </citation>
    <scope>NUCLEOTIDE SEQUENCE [LARGE SCALE GENOMIC DNA]</scope>
    <source>
        <strain evidence="4 5">NPDC050545</strain>
    </source>
</reference>
<proteinExistence type="predicted"/>
<feature type="transmembrane region" description="Helical" evidence="3">
    <location>
        <begin position="6"/>
        <end position="27"/>
    </location>
</feature>
<comment type="caution">
    <text evidence="4">The sequence shown here is derived from an EMBL/GenBank/DDBJ whole genome shotgun (WGS) entry which is preliminary data.</text>
</comment>
<evidence type="ECO:0000313" key="5">
    <source>
        <dbReference type="Proteomes" id="UP001612741"/>
    </source>
</evidence>
<comment type="subcellular location">
    <subcellularLocation>
        <location evidence="1">Membrane</location>
    </subcellularLocation>
</comment>
<keyword evidence="2 3" id="KW-0472">Membrane</keyword>
<evidence type="ECO:0000256" key="3">
    <source>
        <dbReference type="SAM" id="Phobius"/>
    </source>
</evidence>
<dbReference type="EMBL" id="JBITGY010000009">
    <property type="protein sequence ID" value="MFI6501856.1"/>
    <property type="molecule type" value="Genomic_DNA"/>
</dbReference>
<sequence length="163" mass="17172">MAGTPARLTMIVLGVATLILGAVALWVGGQLRGAQGEDDDRLAALDAAGTHAVNLLSLTYKTVDADLGRILATSTGAARAEYSANAAKLKETTITNKVVQHGVLRARGLESMSGGTAKVLVVADVEIRWEGSKNAPQERFYRWAMDVTKVGGVWLVSKAVQVL</sequence>
<keyword evidence="3" id="KW-1133">Transmembrane helix</keyword>
<dbReference type="PANTHER" id="PTHR37042:SF4">
    <property type="entry name" value="OUTER MEMBRANE PROTEIN RV1973"/>
    <property type="match status" value="1"/>
</dbReference>
<evidence type="ECO:0008006" key="6">
    <source>
        <dbReference type="Google" id="ProtNLM"/>
    </source>
</evidence>
<evidence type="ECO:0000256" key="1">
    <source>
        <dbReference type="ARBA" id="ARBA00004370"/>
    </source>
</evidence>
<dbReference type="Proteomes" id="UP001612741">
    <property type="component" value="Unassembled WGS sequence"/>
</dbReference>
<gene>
    <name evidence="4" type="ORF">ACIBG2_31055</name>
</gene>
<evidence type="ECO:0000256" key="2">
    <source>
        <dbReference type="ARBA" id="ARBA00023136"/>
    </source>
</evidence>